<evidence type="ECO:0000256" key="3">
    <source>
        <dbReference type="ARBA" id="ARBA00022694"/>
    </source>
</evidence>
<gene>
    <name evidence="8 10" type="primary">tadA</name>
    <name evidence="10" type="ORF">ACFSB2_02445</name>
</gene>
<dbReference type="Proteomes" id="UP001597079">
    <property type="component" value="Unassembled WGS sequence"/>
</dbReference>
<reference evidence="11" key="1">
    <citation type="journal article" date="2019" name="Int. J. Syst. Evol. Microbiol.">
        <title>The Global Catalogue of Microorganisms (GCM) 10K type strain sequencing project: providing services to taxonomists for standard genome sequencing and annotation.</title>
        <authorList>
            <consortium name="The Broad Institute Genomics Platform"/>
            <consortium name="The Broad Institute Genome Sequencing Center for Infectious Disease"/>
            <person name="Wu L."/>
            <person name="Ma J."/>
        </authorList>
    </citation>
    <scope>NUCLEOTIDE SEQUENCE [LARGE SCALE GENOMIC DNA]</scope>
    <source>
        <strain evidence="11">CGMCC 1.12286</strain>
    </source>
</reference>
<evidence type="ECO:0000256" key="2">
    <source>
        <dbReference type="ARBA" id="ARBA00011738"/>
    </source>
</evidence>
<comment type="cofactor">
    <cofactor evidence="8">
        <name>Zn(2+)</name>
        <dbReference type="ChEBI" id="CHEBI:29105"/>
    </cofactor>
    <text evidence="8">Binds 1 zinc ion per subunit.</text>
</comment>
<dbReference type="HAMAP" id="MF_00972">
    <property type="entry name" value="tRNA_aden_deaminase"/>
    <property type="match status" value="1"/>
</dbReference>
<evidence type="ECO:0000256" key="8">
    <source>
        <dbReference type="HAMAP-Rule" id="MF_00972"/>
    </source>
</evidence>
<evidence type="ECO:0000256" key="4">
    <source>
        <dbReference type="ARBA" id="ARBA00022723"/>
    </source>
</evidence>
<evidence type="ECO:0000259" key="9">
    <source>
        <dbReference type="PROSITE" id="PS51747"/>
    </source>
</evidence>
<comment type="similarity">
    <text evidence="1">Belongs to the cytidine and deoxycytidylate deaminase family. ADAT2 subfamily.</text>
</comment>
<evidence type="ECO:0000313" key="11">
    <source>
        <dbReference type="Proteomes" id="UP001597079"/>
    </source>
</evidence>
<keyword evidence="4 8" id="KW-0479">Metal-binding</keyword>
<evidence type="ECO:0000256" key="7">
    <source>
        <dbReference type="ARBA" id="ARBA00048045"/>
    </source>
</evidence>
<dbReference type="RefSeq" id="WP_377941011.1">
    <property type="nucleotide sequence ID" value="NZ_JBHUCX010000008.1"/>
</dbReference>
<keyword evidence="5 8" id="KW-0378">Hydrolase</keyword>
<dbReference type="Gene3D" id="3.40.140.10">
    <property type="entry name" value="Cytidine Deaminase, domain 2"/>
    <property type="match status" value="1"/>
</dbReference>
<evidence type="ECO:0000313" key="10">
    <source>
        <dbReference type="EMBL" id="MFD1673570.1"/>
    </source>
</evidence>
<dbReference type="PANTHER" id="PTHR11079">
    <property type="entry name" value="CYTOSINE DEAMINASE FAMILY MEMBER"/>
    <property type="match status" value="1"/>
</dbReference>
<dbReference type="InterPro" id="IPR028883">
    <property type="entry name" value="tRNA_aden_deaminase"/>
</dbReference>
<dbReference type="InterPro" id="IPR016192">
    <property type="entry name" value="APOBEC/CMP_deaminase_Zn-bd"/>
</dbReference>
<dbReference type="InterPro" id="IPR016193">
    <property type="entry name" value="Cytidine_deaminase-like"/>
</dbReference>
<dbReference type="Pfam" id="PF14437">
    <property type="entry name" value="MafB19-deam"/>
    <property type="match status" value="1"/>
</dbReference>
<dbReference type="CDD" id="cd01285">
    <property type="entry name" value="nucleoside_deaminase"/>
    <property type="match status" value="1"/>
</dbReference>
<protein>
    <recommendedName>
        <fullName evidence="8">tRNA-specific adenosine deaminase</fullName>
        <ecNumber evidence="8">3.5.4.33</ecNumber>
    </recommendedName>
</protein>
<name>A0ABW4JEK6_9BACL</name>
<dbReference type="PANTHER" id="PTHR11079:SF202">
    <property type="entry name" value="TRNA-SPECIFIC ADENOSINE DEAMINASE"/>
    <property type="match status" value="1"/>
</dbReference>
<dbReference type="EC" id="3.5.4.33" evidence="8"/>
<comment type="subunit">
    <text evidence="2 8">Homodimer.</text>
</comment>
<comment type="catalytic activity">
    <reaction evidence="7 8">
        <text>adenosine(34) in tRNA + H2O + H(+) = inosine(34) in tRNA + NH4(+)</text>
        <dbReference type="Rhea" id="RHEA:43168"/>
        <dbReference type="Rhea" id="RHEA-COMP:10373"/>
        <dbReference type="Rhea" id="RHEA-COMP:10374"/>
        <dbReference type="ChEBI" id="CHEBI:15377"/>
        <dbReference type="ChEBI" id="CHEBI:15378"/>
        <dbReference type="ChEBI" id="CHEBI:28938"/>
        <dbReference type="ChEBI" id="CHEBI:74411"/>
        <dbReference type="ChEBI" id="CHEBI:82852"/>
        <dbReference type="EC" id="3.5.4.33"/>
    </reaction>
</comment>
<feature type="binding site" evidence="8">
    <location>
        <position position="92"/>
    </location>
    <ligand>
        <name>Zn(2+)</name>
        <dbReference type="ChEBI" id="CHEBI:29105"/>
        <note>catalytic</note>
    </ligand>
</feature>
<dbReference type="PROSITE" id="PS51747">
    <property type="entry name" value="CYT_DCMP_DEAMINASES_2"/>
    <property type="match status" value="1"/>
</dbReference>
<feature type="binding site" evidence="8">
    <location>
        <position position="89"/>
    </location>
    <ligand>
        <name>Zn(2+)</name>
        <dbReference type="ChEBI" id="CHEBI:29105"/>
        <note>catalytic</note>
    </ligand>
</feature>
<keyword evidence="11" id="KW-1185">Reference proteome</keyword>
<feature type="active site" description="Proton donor" evidence="8">
    <location>
        <position position="61"/>
    </location>
</feature>
<dbReference type="InterPro" id="IPR058535">
    <property type="entry name" value="MafB19-deam"/>
</dbReference>
<feature type="domain" description="CMP/dCMP-type deaminase" evidence="9">
    <location>
        <begin position="8"/>
        <end position="117"/>
    </location>
</feature>
<accession>A0ABW4JEK6</accession>
<comment type="function">
    <text evidence="8">Catalyzes the deamination of adenosine to inosine at the wobble position 34 of tRNA(Arg2).</text>
</comment>
<evidence type="ECO:0000256" key="5">
    <source>
        <dbReference type="ARBA" id="ARBA00022801"/>
    </source>
</evidence>
<dbReference type="PROSITE" id="PS00903">
    <property type="entry name" value="CYT_DCMP_DEAMINASES_1"/>
    <property type="match status" value="1"/>
</dbReference>
<evidence type="ECO:0000256" key="6">
    <source>
        <dbReference type="ARBA" id="ARBA00022833"/>
    </source>
</evidence>
<feature type="binding site" evidence="8">
    <location>
        <position position="59"/>
    </location>
    <ligand>
        <name>Zn(2+)</name>
        <dbReference type="ChEBI" id="CHEBI:29105"/>
        <note>catalytic</note>
    </ligand>
</feature>
<sequence length="160" mass="17831">MQATDCDRTDEHWMRLALDEARKAAARGEVPIGAVVVRNGEVVGAGHNLRETWRDPTAHAELIALQAASRRLGAWRLTDCDIYVTLEPCPMCSGAIMLSRVRRLIFGATDVKGGAVISKIPLLEPGRWNHTPEIHAGVLTDECAYLLKDFFQNMRKQPKR</sequence>
<dbReference type="EMBL" id="JBHUCX010000008">
    <property type="protein sequence ID" value="MFD1673570.1"/>
    <property type="molecule type" value="Genomic_DNA"/>
</dbReference>
<keyword evidence="3 8" id="KW-0819">tRNA processing</keyword>
<dbReference type="InterPro" id="IPR002125">
    <property type="entry name" value="CMP_dCMP_dom"/>
</dbReference>
<organism evidence="10 11">
    <name type="scientific">Alicyclobacillus fodiniaquatilis</name>
    <dbReference type="NCBI Taxonomy" id="1661150"/>
    <lineage>
        <taxon>Bacteria</taxon>
        <taxon>Bacillati</taxon>
        <taxon>Bacillota</taxon>
        <taxon>Bacilli</taxon>
        <taxon>Bacillales</taxon>
        <taxon>Alicyclobacillaceae</taxon>
        <taxon>Alicyclobacillus</taxon>
    </lineage>
</organism>
<proteinExistence type="inferred from homology"/>
<dbReference type="NCBIfam" id="NF008113">
    <property type="entry name" value="PRK10860.1"/>
    <property type="match status" value="1"/>
</dbReference>
<keyword evidence="6 8" id="KW-0862">Zinc</keyword>
<comment type="caution">
    <text evidence="10">The sequence shown here is derived from an EMBL/GenBank/DDBJ whole genome shotgun (WGS) entry which is preliminary data.</text>
</comment>
<dbReference type="GO" id="GO:0052717">
    <property type="term" value="F:tRNA-specific adenosine-34 deaminase activity"/>
    <property type="evidence" value="ECO:0007669"/>
    <property type="project" value="UniProtKB-EC"/>
</dbReference>
<evidence type="ECO:0000256" key="1">
    <source>
        <dbReference type="ARBA" id="ARBA00010669"/>
    </source>
</evidence>
<dbReference type="SUPFAM" id="SSF53927">
    <property type="entry name" value="Cytidine deaminase-like"/>
    <property type="match status" value="1"/>
</dbReference>